<reference evidence="7 8" key="1">
    <citation type="journal article" date="2020" name="Biotechnol. Biofuels">
        <title>New insights from the biogas microbiome by comprehensive genome-resolved metagenomics of nearly 1600 species originating from multiple anaerobic digesters.</title>
        <authorList>
            <person name="Campanaro S."/>
            <person name="Treu L."/>
            <person name="Rodriguez-R L.M."/>
            <person name="Kovalovszki A."/>
            <person name="Ziels R.M."/>
            <person name="Maus I."/>
            <person name="Zhu X."/>
            <person name="Kougias P.G."/>
            <person name="Basile A."/>
            <person name="Luo G."/>
            <person name="Schluter A."/>
            <person name="Konstantinidis K.T."/>
            <person name="Angelidaki I."/>
        </authorList>
    </citation>
    <scope>NUCLEOTIDE SEQUENCE [LARGE SCALE GENOMIC DNA]</scope>
    <source>
        <strain evidence="7">AS27yjCOA_65</strain>
    </source>
</reference>
<accession>A0A7X9FUE5</accession>
<evidence type="ECO:0000256" key="1">
    <source>
        <dbReference type="ARBA" id="ARBA00022475"/>
    </source>
</evidence>
<keyword evidence="5" id="KW-0472">Membrane</keyword>
<evidence type="ECO:0000313" key="7">
    <source>
        <dbReference type="EMBL" id="NMC64489.1"/>
    </source>
</evidence>
<gene>
    <name evidence="7" type="ORF">GYA55_15090</name>
</gene>
<dbReference type="GO" id="GO:0043093">
    <property type="term" value="P:FtsZ-dependent cytokinesis"/>
    <property type="evidence" value="ECO:0007669"/>
    <property type="project" value="TreeGrafter"/>
</dbReference>
<dbReference type="Proteomes" id="UP000524246">
    <property type="component" value="Unassembled WGS sequence"/>
</dbReference>
<dbReference type="EMBL" id="JAAZON010000687">
    <property type="protein sequence ID" value="NMC64489.1"/>
    <property type="molecule type" value="Genomic_DNA"/>
</dbReference>
<dbReference type="GO" id="GO:0030428">
    <property type="term" value="C:cell septum"/>
    <property type="evidence" value="ECO:0007669"/>
    <property type="project" value="TreeGrafter"/>
</dbReference>
<name>A0A7X9FUE5_9DELT</name>
<sequence>MKPFAPVIVVALAIIVALLSIFGDDSLSKLSQLRDTISNQKEKNVVLSTKVEELKHQVHGLQANDRILEKAARNELGMARPNDMIFLFDDVKKEKRTKN</sequence>
<evidence type="ECO:0000256" key="6">
    <source>
        <dbReference type="ARBA" id="ARBA00023306"/>
    </source>
</evidence>
<keyword evidence="6" id="KW-0131">Cell cycle</keyword>
<dbReference type="Pfam" id="PF04977">
    <property type="entry name" value="DivIC"/>
    <property type="match status" value="1"/>
</dbReference>
<keyword evidence="3" id="KW-0812">Transmembrane</keyword>
<evidence type="ECO:0000256" key="3">
    <source>
        <dbReference type="ARBA" id="ARBA00022692"/>
    </source>
</evidence>
<evidence type="ECO:0000256" key="5">
    <source>
        <dbReference type="ARBA" id="ARBA00023136"/>
    </source>
</evidence>
<organism evidence="7 8">
    <name type="scientific">SAR324 cluster bacterium</name>
    <dbReference type="NCBI Taxonomy" id="2024889"/>
    <lineage>
        <taxon>Bacteria</taxon>
        <taxon>Deltaproteobacteria</taxon>
        <taxon>SAR324 cluster</taxon>
    </lineage>
</organism>
<evidence type="ECO:0000256" key="4">
    <source>
        <dbReference type="ARBA" id="ARBA00022989"/>
    </source>
</evidence>
<keyword evidence="2" id="KW-0132">Cell division</keyword>
<comment type="caution">
    <text evidence="7">The sequence shown here is derived from an EMBL/GenBank/DDBJ whole genome shotgun (WGS) entry which is preliminary data.</text>
</comment>
<dbReference type="InterPro" id="IPR007060">
    <property type="entry name" value="FtsL/DivIC"/>
</dbReference>
<evidence type="ECO:0008006" key="9">
    <source>
        <dbReference type="Google" id="ProtNLM"/>
    </source>
</evidence>
<dbReference type="AlphaFoldDB" id="A0A7X9FUE5"/>
<dbReference type="InterPro" id="IPR023081">
    <property type="entry name" value="Cell_div_FtsB"/>
</dbReference>
<dbReference type="PANTHER" id="PTHR37485:SF1">
    <property type="entry name" value="CELL DIVISION PROTEIN FTSB"/>
    <property type="match status" value="1"/>
</dbReference>
<dbReference type="PANTHER" id="PTHR37485">
    <property type="entry name" value="CELL DIVISION PROTEIN FTSB"/>
    <property type="match status" value="1"/>
</dbReference>
<keyword evidence="4" id="KW-1133">Transmembrane helix</keyword>
<evidence type="ECO:0000313" key="8">
    <source>
        <dbReference type="Proteomes" id="UP000524246"/>
    </source>
</evidence>
<evidence type="ECO:0000256" key="2">
    <source>
        <dbReference type="ARBA" id="ARBA00022618"/>
    </source>
</evidence>
<keyword evidence="1" id="KW-1003">Cell membrane</keyword>
<protein>
    <recommendedName>
        <fullName evidence="9">Cell division protein FtsB</fullName>
    </recommendedName>
</protein>
<proteinExistence type="predicted"/>